<evidence type="ECO:0000259" key="7">
    <source>
        <dbReference type="Pfam" id="PF06886"/>
    </source>
</evidence>
<feature type="domain" description="TPX2 C-terminal" evidence="7">
    <location>
        <begin position="419"/>
        <end position="494"/>
    </location>
</feature>
<feature type="compositionally biased region" description="Basic and acidic residues" evidence="6">
    <location>
        <begin position="25"/>
        <end position="35"/>
    </location>
</feature>
<comment type="similarity">
    <text evidence="2">Belongs to the TPX2 family.</text>
</comment>
<feature type="region of interest" description="Disordered" evidence="6">
    <location>
        <begin position="94"/>
        <end position="115"/>
    </location>
</feature>
<evidence type="ECO:0008006" key="11">
    <source>
        <dbReference type="Google" id="ProtNLM"/>
    </source>
</evidence>
<feature type="region of interest" description="Disordered" evidence="6">
    <location>
        <begin position="312"/>
        <end position="343"/>
    </location>
</feature>
<dbReference type="InterPro" id="IPR009675">
    <property type="entry name" value="TPX2_fam"/>
</dbReference>
<evidence type="ECO:0000256" key="3">
    <source>
        <dbReference type="ARBA" id="ARBA00022490"/>
    </source>
</evidence>
<feature type="domain" description="Calmodulin-binding" evidence="8">
    <location>
        <begin position="201"/>
        <end position="253"/>
    </location>
</feature>
<dbReference type="EMBL" id="OZ019901">
    <property type="protein sequence ID" value="CAK9236679.1"/>
    <property type="molecule type" value="Genomic_DNA"/>
</dbReference>
<name>A0ABP0V2L2_9BRYO</name>
<accession>A0ABP0V2L2</accession>
<evidence type="ECO:0000256" key="4">
    <source>
        <dbReference type="ARBA" id="ARBA00022701"/>
    </source>
</evidence>
<dbReference type="PANTHER" id="PTHR14326">
    <property type="entry name" value="TARGETING PROTEIN FOR XKLP2"/>
    <property type="match status" value="1"/>
</dbReference>
<dbReference type="Pfam" id="PF06886">
    <property type="entry name" value="TPX2"/>
    <property type="match status" value="1"/>
</dbReference>
<protein>
    <recommendedName>
        <fullName evidence="11">TPX2 C-terminal domain-containing protein</fullName>
    </recommendedName>
</protein>
<keyword evidence="10" id="KW-1185">Reference proteome</keyword>
<keyword evidence="3" id="KW-0963">Cytoplasm</keyword>
<evidence type="ECO:0000256" key="1">
    <source>
        <dbReference type="ARBA" id="ARBA00004245"/>
    </source>
</evidence>
<dbReference type="Pfam" id="PF07839">
    <property type="entry name" value="CaM_binding"/>
    <property type="match status" value="1"/>
</dbReference>
<evidence type="ECO:0000313" key="9">
    <source>
        <dbReference type="EMBL" id="CAK9236679.1"/>
    </source>
</evidence>
<comment type="subcellular location">
    <subcellularLocation>
        <location evidence="1">Cytoplasm</location>
        <location evidence="1">Cytoskeleton</location>
    </subcellularLocation>
</comment>
<dbReference type="InterPro" id="IPR012417">
    <property type="entry name" value="CaM-bd_dom_pln"/>
</dbReference>
<gene>
    <name evidence="9" type="ORF">CSSPTR1EN2_LOCUS23079</name>
</gene>
<keyword evidence="5" id="KW-0206">Cytoskeleton</keyword>
<feature type="compositionally biased region" description="Low complexity" evidence="6">
    <location>
        <begin position="315"/>
        <end position="334"/>
    </location>
</feature>
<evidence type="ECO:0000259" key="8">
    <source>
        <dbReference type="Pfam" id="PF07839"/>
    </source>
</evidence>
<keyword evidence="4" id="KW-0493">Microtubule</keyword>
<dbReference type="Proteomes" id="UP001497512">
    <property type="component" value="Chromosome 9"/>
</dbReference>
<evidence type="ECO:0000256" key="2">
    <source>
        <dbReference type="ARBA" id="ARBA00005885"/>
    </source>
</evidence>
<reference evidence="9" key="1">
    <citation type="submission" date="2024-02" db="EMBL/GenBank/DDBJ databases">
        <authorList>
            <consortium name="ELIXIR-Norway"/>
            <consortium name="Elixir Norway"/>
        </authorList>
    </citation>
    <scope>NUCLEOTIDE SEQUENCE</scope>
</reference>
<evidence type="ECO:0000256" key="6">
    <source>
        <dbReference type="SAM" id="MobiDB-lite"/>
    </source>
</evidence>
<sequence length="518" mass="58099">MIGWTSTPVKNNNPLSAKSKAVVSSEKRVVQRELYSDGQVQETSRSPEKGSPTKVTVTPTRRHFCRSPRCAANDPDYASPVQSQPRKFLRSKRHLLPGWQAPPSSKRKVEASPAGDDDCLLHTTMAVADTVVEPSQLPALEAHQNSSRRGLFTVNDEACSDVTVSMAVANTVVDPSQLSGLEAHQSSSGRGLFTVSDEAYSDAAVSLRQQTAAERKNPENWMSDTLIREAVTRLAPEGEGGVHVLVQAFESIMLMEEETHDTKPARLFGRPGVGTSKALQNFVADHGQVSPAVLKCSIGKVQAWDETMVATPDLVSSDDGGSSTSSESGVTDGTFATQSQAEVRSNHRLKRYTSLQPFRLRTEERGALKEYEFAKRVEQLFREEQRLRVPVAQGLPWTTDEPDVPYKPPPKEQTRPVEFRLLSEIRAHERAEFDNYVAERRFQMQLERQEEERMRQLAEQEEIRRMRREMVPRAQLMPYFDRPFIPQRSSKRLTVPKEPCFHQIHSKKAKSCTMVSTA</sequence>
<evidence type="ECO:0000313" key="10">
    <source>
        <dbReference type="Proteomes" id="UP001497512"/>
    </source>
</evidence>
<organism evidence="9 10">
    <name type="scientific">Sphagnum troendelagicum</name>
    <dbReference type="NCBI Taxonomy" id="128251"/>
    <lineage>
        <taxon>Eukaryota</taxon>
        <taxon>Viridiplantae</taxon>
        <taxon>Streptophyta</taxon>
        <taxon>Embryophyta</taxon>
        <taxon>Bryophyta</taxon>
        <taxon>Sphagnophytina</taxon>
        <taxon>Sphagnopsida</taxon>
        <taxon>Sphagnales</taxon>
        <taxon>Sphagnaceae</taxon>
        <taxon>Sphagnum</taxon>
    </lineage>
</organism>
<evidence type="ECO:0000256" key="5">
    <source>
        <dbReference type="ARBA" id="ARBA00023212"/>
    </source>
</evidence>
<feature type="compositionally biased region" description="Polar residues" evidence="6">
    <location>
        <begin position="1"/>
        <end position="15"/>
    </location>
</feature>
<proteinExistence type="inferred from homology"/>
<feature type="region of interest" description="Disordered" evidence="6">
    <location>
        <begin position="1"/>
        <end position="68"/>
    </location>
</feature>
<dbReference type="PANTHER" id="PTHR14326:SF58">
    <property type="entry name" value="TPX2 (TARGETING PROTEIN FOR XKLP2) PROTEIN FAMILY"/>
    <property type="match status" value="1"/>
</dbReference>
<dbReference type="InterPro" id="IPR027329">
    <property type="entry name" value="TPX2_C"/>
</dbReference>